<evidence type="ECO:0000256" key="5">
    <source>
        <dbReference type="ARBA" id="ARBA00022490"/>
    </source>
</evidence>
<keyword evidence="5" id="KW-0963">Cytoplasm</keyword>
<evidence type="ECO:0000256" key="7">
    <source>
        <dbReference type="ARBA" id="ARBA00023242"/>
    </source>
</evidence>
<keyword evidence="6" id="KW-0653">Protein transport</keyword>
<proteinExistence type="inferred from homology"/>
<accession>A0AAP0NYN1</accession>
<dbReference type="GO" id="GO:0006611">
    <property type="term" value="P:protein export from nucleus"/>
    <property type="evidence" value="ECO:0007669"/>
    <property type="project" value="TreeGrafter"/>
</dbReference>
<dbReference type="Proteomes" id="UP001420932">
    <property type="component" value="Unassembled WGS sequence"/>
</dbReference>
<evidence type="ECO:0000313" key="9">
    <source>
        <dbReference type="Proteomes" id="UP001420932"/>
    </source>
</evidence>
<comment type="subcellular location">
    <subcellularLocation>
        <location evidence="2">Cytoplasm</location>
    </subcellularLocation>
    <subcellularLocation>
        <location evidence="1">Nucleus</location>
    </subcellularLocation>
</comment>
<sequence length="487" mass="54291">MTFIDTRSVRSYDRLQRRRLELTQATPDQPVDDEAVYLNVAGCYIRLSEYEGVCPLCRGDVCEAMSRLQELALSLAHKCLSFDFVGTSLDESSEEFGTVPSAWRPVLEDPSTLQIFFYYYAIAFSLISKELNYSEGAVGVNGSYGFRNLAGSVVHVLCLFGDAITSAEANIFSELSFTVDVSGLDKTSIIKHLRERTSAPIKEVKSAFVNCNWDIVLGATQCRGCTKRPEEKRCGVSLKKSSRTAAEGAEAMFADLGHFSVRSIQAKHRRRHQELTQTIPDQLLDDQAVYYKVAGDCPKRCVYSLRSLWRKKRRYVDPDASTSQVLAQRGMSNFMILRRWSRSYGCIFKFRGYGEPIGLSLETECMNSVSDPWLIRDGTETEHINSVSDPLLIRDRTKTEFILATAPILPDQLPLLRAPRPRTSLLSSALPCRRSALLPAQLLVLLPPPLLPPLSFRNPVSPPFLGRALLTLSSRSGLSPPSSSPSI</sequence>
<evidence type="ECO:0000256" key="3">
    <source>
        <dbReference type="ARBA" id="ARBA00009466"/>
    </source>
</evidence>
<dbReference type="InterPro" id="IPR044189">
    <property type="entry name" value="XPO4/7-like"/>
</dbReference>
<keyword evidence="7" id="KW-0539">Nucleus</keyword>
<comment type="caution">
    <text evidence="8">The sequence shown here is derived from an EMBL/GenBank/DDBJ whole genome shotgun (WGS) entry which is preliminary data.</text>
</comment>
<dbReference type="GO" id="GO:0005049">
    <property type="term" value="F:nuclear export signal receptor activity"/>
    <property type="evidence" value="ECO:0007669"/>
    <property type="project" value="InterPro"/>
</dbReference>
<evidence type="ECO:0000256" key="2">
    <source>
        <dbReference type="ARBA" id="ARBA00004496"/>
    </source>
</evidence>
<evidence type="ECO:0000256" key="6">
    <source>
        <dbReference type="ARBA" id="ARBA00022927"/>
    </source>
</evidence>
<keyword evidence="4" id="KW-0813">Transport</keyword>
<evidence type="ECO:0000256" key="1">
    <source>
        <dbReference type="ARBA" id="ARBA00004123"/>
    </source>
</evidence>
<dbReference type="PANTHER" id="PTHR12596">
    <property type="entry name" value="EXPORTIN 4,7-RELATED"/>
    <property type="match status" value="1"/>
</dbReference>
<dbReference type="PANTHER" id="PTHR12596:SF2">
    <property type="entry name" value="EXPORTIN-7 ISOFORM X1"/>
    <property type="match status" value="1"/>
</dbReference>
<evidence type="ECO:0000313" key="8">
    <source>
        <dbReference type="EMBL" id="KAK9121091.1"/>
    </source>
</evidence>
<protein>
    <submittedName>
        <fullName evidence="8">Uncharacterized protein</fullName>
    </submittedName>
</protein>
<name>A0AAP0NYN1_9MAGN</name>
<reference evidence="8 9" key="1">
    <citation type="submission" date="2024-01" db="EMBL/GenBank/DDBJ databases">
        <title>Genome assemblies of Stephania.</title>
        <authorList>
            <person name="Yang L."/>
        </authorList>
    </citation>
    <scope>NUCLEOTIDE SEQUENCE [LARGE SCALE GENOMIC DNA]</scope>
    <source>
        <strain evidence="8">YNDBR</strain>
        <tissue evidence="8">Leaf</tissue>
    </source>
</reference>
<keyword evidence="9" id="KW-1185">Reference proteome</keyword>
<dbReference type="AlphaFoldDB" id="A0AAP0NYN1"/>
<gene>
    <name evidence="8" type="ORF">Syun_018708</name>
</gene>
<dbReference type="EMBL" id="JBBNAF010000008">
    <property type="protein sequence ID" value="KAK9121091.1"/>
    <property type="molecule type" value="Genomic_DNA"/>
</dbReference>
<organism evidence="8 9">
    <name type="scientific">Stephania yunnanensis</name>
    <dbReference type="NCBI Taxonomy" id="152371"/>
    <lineage>
        <taxon>Eukaryota</taxon>
        <taxon>Viridiplantae</taxon>
        <taxon>Streptophyta</taxon>
        <taxon>Embryophyta</taxon>
        <taxon>Tracheophyta</taxon>
        <taxon>Spermatophyta</taxon>
        <taxon>Magnoliopsida</taxon>
        <taxon>Ranunculales</taxon>
        <taxon>Menispermaceae</taxon>
        <taxon>Menispermoideae</taxon>
        <taxon>Cissampelideae</taxon>
        <taxon>Stephania</taxon>
    </lineage>
</organism>
<dbReference type="GO" id="GO:0005737">
    <property type="term" value="C:cytoplasm"/>
    <property type="evidence" value="ECO:0007669"/>
    <property type="project" value="UniProtKB-SubCell"/>
</dbReference>
<comment type="similarity">
    <text evidence="3">Belongs to the exportin family.</text>
</comment>
<dbReference type="GO" id="GO:0005643">
    <property type="term" value="C:nuclear pore"/>
    <property type="evidence" value="ECO:0007669"/>
    <property type="project" value="TreeGrafter"/>
</dbReference>
<evidence type="ECO:0000256" key="4">
    <source>
        <dbReference type="ARBA" id="ARBA00022448"/>
    </source>
</evidence>